<sequence length="597" mass="65129">MEIPSGRWLPSYAWTRGSEAVNVRTTLAALSILTLLALPVRTTAQEPSQPFVSIALHDVVDTRAELDEDAITSDRLVALFEWLAGNGWTAISLDDIERARTGAKPLPPRAILITVDDGRQSLYARVYPLALAYRTPIVAAIVGSWMDTPANASVRYGERNLPRTGFISWAQAREMQASGLVEFASHSHALHDVVIANPQGNVLPAAQNLAFANGRYESPAAFRTRIDTDLVRSRERMREELGRAPRAIAWPYGRYNQDALDVATSRGFRFALTLSPAPADAAHPLDIGRFLPTGDPLLGITVANLRFEDPWPAARRVVEVDPARVFDGDAEASNARLGRVIERLVAIGATHVAIDAATLSADGRIDGTWFPTSLLPVRNDVLPRLAAQMRARAGVSVAVRLPHIAVLRTLGDEQRALALYADLARHVPFEAMLLEDVDALGESTASAQDDPADVRARRQASDSAGWRREDAFALQAFRIAERTRSGLELFWLAPSTHPLDRPSGLAELTLVPRGFDAAMLPATPRLDVPLSRRTGLWWTTDSRVDPAALVRAMRAFQVDGGTVFGWRPDDPLSDTPKAAIVAPAFSSRDAPLRRQGP</sequence>
<comment type="caution">
    <text evidence="3">The sequence shown here is derived from an EMBL/GenBank/DDBJ whole genome shotgun (WGS) entry which is preliminary data.</text>
</comment>
<dbReference type="Gene3D" id="3.20.20.80">
    <property type="entry name" value="Glycosidases"/>
    <property type="match status" value="1"/>
</dbReference>
<proteinExistence type="predicted"/>
<gene>
    <name evidence="3" type="ORF">GCM10025759_21230</name>
</gene>
<evidence type="ECO:0000313" key="4">
    <source>
        <dbReference type="Proteomes" id="UP001501083"/>
    </source>
</evidence>
<dbReference type="InterPro" id="IPR032772">
    <property type="entry name" value="PGA_deacetylase_PgaB_C"/>
</dbReference>
<accession>A0ABP9LI55</accession>
<dbReference type="Pfam" id="PF01522">
    <property type="entry name" value="Polysacc_deac_1"/>
    <property type="match status" value="1"/>
</dbReference>
<dbReference type="Gene3D" id="3.20.20.370">
    <property type="entry name" value="Glycoside hydrolase/deacetylase"/>
    <property type="match status" value="1"/>
</dbReference>
<keyword evidence="4" id="KW-1185">Reference proteome</keyword>
<name>A0ABP9LI55_9GAMM</name>
<dbReference type="NCBIfam" id="TIGR03938">
    <property type="entry name" value="deacetyl_PgaB"/>
    <property type="match status" value="1"/>
</dbReference>
<dbReference type="PROSITE" id="PS51677">
    <property type="entry name" value="NODB"/>
    <property type="match status" value="1"/>
</dbReference>
<protein>
    <recommendedName>
        <fullName evidence="2">NodB homology domain-containing protein</fullName>
    </recommendedName>
</protein>
<evidence type="ECO:0000256" key="1">
    <source>
        <dbReference type="ARBA" id="ARBA00022729"/>
    </source>
</evidence>
<keyword evidence="1" id="KW-0732">Signal</keyword>
<evidence type="ECO:0000313" key="3">
    <source>
        <dbReference type="EMBL" id="GAA5076523.1"/>
    </source>
</evidence>
<organism evidence="3 4">
    <name type="scientific">Lysobacter panacisoli</name>
    <dbReference type="NCBI Taxonomy" id="1255263"/>
    <lineage>
        <taxon>Bacteria</taxon>
        <taxon>Pseudomonadati</taxon>
        <taxon>Pseudomonadota</taxon>
        <taxon>Gammaproteobacteria</taxon>
        <taxon>Lysobacterales</taxon>
        <taxon>Lysobacteraceae</taxon>
        <taxon>Lysobacter</taxon>
    </lineage>
</organism>
<reference evidence="4" key="1">
    <citation type="journal article" date="2019" name="Int. J. Syst. Evol. Microbiol.">
        <title>The Global Catalogue of Microorganisms (GCM) 10K type strain sequencing project: providing services to taxonomists for standard genome sequencing and annotation.</title>
        <authorList>
            <consortium name="The Broad Institute Genomics Platform"/>
            <consortium name="The Broad Institute Genome Sequencing Center for Infectious Disease"/>
            <person name="Wu L."/>
            <person name="Ma J."/>
        </authorList>
    </citation>
    <scope>NUCLEOTIDE SEQUENCE [LARGE SCALE GENOMIC DNA]</scope>
    <source>
        <strain evidence="4">JCM 19212</strain>
    </source>
</reference>
<dbReference type="SUPFAM" id="SSF88713">
    <property type="entry name" value="Glycoside hydrolase/deacetylase"/>
    <property type="match status" value="1"/>
</dbReference>
<dbReference type="InterPro" id="IPR011330">
    <property type="entry name" value="Glyco_hydro/deAcase_b/a-brl"/>
</dbReference>
<dbReference type="Pfam" id="PF14883">
    <property type="entry name" value="GHL13"/>
    <property type="match status" value="1"/>
</dbReference>
<dbReference type="PANTHER" id="PTHR34216:SF7">
    <property type="entry name" value="POLY-BETA-1,6-N-ACETYL-D-GLUCOSAMINE N-DEACETYLASE"/>
    <property type="match status" value="1"/>
</dbReference>
<dbReference type="InterPro" id="IPR023854">
    <property type="entry name" value="PGA_deacetylase_PgaB"/>
</dbReference>
<dbReference type="InterPro" id="IPR051398">
    <property type="entry name" value="Polysacch_Deacetylase"/>
</dbReference>
<dbReference type="InterPro" id="IPR002509">
    <property type="entry name" value="NODB_dom"/>
</dbReference>
<dbReference type="Proteomes" id="UP001501083">
    <property type="component" value="Unassembled WGS sequence"/>
</dbReference>
<dbReference type="PANTHER" id="PTHR34216">
    <property type="match status" value="1"/>
</dbReference>
<feature type="domain" description="NodB homology" evidence="2">
    <location>
        <begin position="109"/>
        <end position="352"/>
    </location>
</feature>
<dbReference type="EMBL" id="BAABKY010000002">
    <property type="protein sequence ID" value="GAA5076523.1"/>
    <property type="molecule type" value="Genomic_DNA"/>
</dbReference>
<evidence type="ECO:0000259" key="2">
    <source>
        <dbReference type="PROSITE" id="PS51677"/>
    </source>
</evidence>